<dbReference type="InterPro" id="IPR023352">
    <property type="entry name" value="MAPEG-like_dom_sf"/>
</dbReference>
<sequence>MSIAYWCVVIAAFLPFLGTLAAKIGGRMPVSANHNPREWLDQIGGWQKRAHWYQLNSFEAFPAFAAAVLIATELQAPQARIDQLAMAFIGFRLAYFVCYVADWATLRSLVWFGGIACTLWLFLLGA</sequence>
<gene>
    <name evidence="6" type="ORF">SAMN04488120_101214</name>
</gene>
<dbReference type="Gene3D" id="1.20.120.550">
    <property type="entry name" value="Membrane associated eicosanoid/glutathione metabolism-like domain"/>
    <property type="match status" value="1"/>
</dbReference>
<dbReference type="InterPro" id="IPR001129">
    <property type="entry name" value="Membr-assoc_MAPEG"/>
</dbReference>
<organism evidence="6 7">
    <name type="scientific">Fontimonas thermophila</name>
    <dbReference type="NCBI Taxonomy" id="1076937"/>
    <lineage>
        <taxon>Bacteria</taxon>
        <taxon>Pseudomonadati</taxon>
        <taxon>Pseudomonadota</taxon>
        <taxon>Gammaproteobacteria</taxon>
        <taxon>Nevskiales</taxon>
        <taxon>Nevskiaceae</taxon>
        <taxon>Fontimonas</taxon>
    </lineage>
</organism>
<evidence type="ECO:0000256" key="2">
    <source>
        <dbReference type="ARBA" id="ARBA00022692"/>
    </source>
</evidence>
<dbReference type="PANTHER" id="PTHR35371">
    <property type="entry name" value="INNER MEMBRANE PROTEIN"/>
    <property type="match status" value="1"/>
</dbReference>
<dbReference type="AlphaFoldDB" id="A0A1I2H880"/>
<dbReference type="SUPFAM" id="SSF161084">
    <property type="entry name" value="MAPEG domain-like"/>
    <property type="match status" value="1"/>
</dbReference>
<comment type="subcellular location">
    <subcellularLocation>
        <location evidence="1">Membrane</location>
    </subcellularLocation>
</comment>
<name>A0A1I2H880_9GAMM</name>
<evidence type="ECO:0000256" key="5">
    <source>
        <dbReference type="SAM" id="Phobius"/>
    </source>
</evidence>
<dbReference type="GO" id="GO:0016020">
    <property type="term" value="C:membrane"/>
    <property type="evidence" value="ECO:0007669"/>
    <property type="project" value="UniProtKB-SubCell"/>
</dbReference>
<dbReference type="EMBL" id="FOOC01000001">
    <property type="protein sequence ID" value="SFF25629.1"/>
    <property type="molecule type" value="Genomic_DNA"/>
</dbReference>
<accession>A0A1I2H880</accession>
<evidence type="ECO:0000256" key="1">
    <source>
        <dbReference type="ARBA" id="ARBA00004370"/>
    </source>
</evidence>
<keyword evidence="3 5" id="KW-1133">Transmembrane helix</keyword>
<dbReference type="RefSeq" id="WP_091530313.1">
    <property type="nucleotide sequence ID" value="NZ_FOOC01000001.1"/>
</dbReference>
<dbReference type="OrthoDB" id="513661at2"/>
<evidence type="ECO:0000313" key="6">
    <source>
        <dbReference type="EMBL" id="SFF25629.1"/>
    </source>
</evidence>
<keyword evidence="2 5" id="KW-0812">Transmembrane</keyword>
<proteinExistence type="predicted"/>
<keyword evidence="4 5" id="KW-0472">Membrane</keyword>
<evidence type="ECO:0000256" key="3">
    <source>
        <dbReference type="ARBA" id="ARBA00022989"/>
    </source>
</evidence>
<feature type="transmembrane region" description="Helical" evidence="5">
    <location>
        <begin position="108"/>
        <end position="125"/>
    </location>
</feature>
<protein>
    <submittedName>
        <fullName evidence="6">Uncharacterized conserved protein, MAPEG superfamily</fullName>
    </submittedName>
</protein>
<dbReference type="Proteomes" id="UP000199771">
    <property type="component" value="Unassembled WGS sequence"/>
</dbReference>
<evidence type="ECO:0000313" key="7">
    <source>
        <dbReference type="Proteomes" id="UP000199771"/>
    </source>
</evidence>
<evidence type="ECO:0000256" key="4">
    <source>
        <dbReference type="ARBA" id="ARBA00023136"/>
    </source>
</evidence>
<dbReference type="STRING" id="1076937.SAMN04488120_101214"/>
<reference evidence="6 7" key="1">
    <citation type="submission" date="2016-10" db="EMBL/GenBank/DDBJ databases">
        <authorList>
            <person name="de Groot N.N."/>
        </authorList>
    </citation>
    <scope>NUCLEOTIDE SEQUENCE [LARGE SCALE GENOMIC DNA]</scope>
    <source>
        <strain evidence="6 7">DSM 23609</strain>
    </source>
</reference>
<dbReference type="PANTHER" id="PTHR35371:SF1">
    <property type="entry name" value="BLR7753 PROTEIN"/>
    <property type="match status" value="1"/>
</dbReference>
<keyword evidence="7" id="KW-1185">Reference proteome</keyword>
<dbReference type="Pfam" id="PF01124">
    <property type="entry name" value="MAPEG"/>
    <property type="match status" value="1"/>
</dbReference>